<sequence length="746" mass="85249">MKAASHRSNSSASLVAAFRTRMADQVDGSSLAMFRIGFGLAIVWHILKYFKSPTGVTEVERVFASPLLHFTYPGFSWVQPWTEPWLTIHFAVVGIAAALVALGLFYRVAIVTLFLGYTYIFLLEATLYNNHYYLICLLAFLLSFMPANRCWSLDNLIAARFRKAAVDPARQTVAEQRIPFWPVFALRFQMFVVYFFGGVAKFNNDWLTGEPLFGPGNILHDSLNSTIGLPDAVRPIHLCLFLAWSGLFFDLSVSFLLLWRKTRLLGLCATIFFHVHNHFIFPIGIFPAMALSSTMIFLDPDWPRQWAAWVRRPRWNLGPKASEQNVPPGQKRPQIALGLTIALAGFIVWQTTWPLRHLFVEGDANWTEEGQDFSWRMMLRAKAAGHLTCHVLDPELHIVNEQGRPAINWEACPEGTPRAIHIAIDSHLFNWSHHPGLTITHEPIFGRRLIYNPGAFHKDQAEAVQVGRQKIEQQWQKTFGRVPAIEQAITLEQATRLIRERFQAEVARLNLDQKTETEFLNHLAELEKMAKSEEQPVAGQESRRVQLVNALEHLDKSPLVKIVRPVLGRLEPFLLQGAPPSGERLLVISDPQLIQASAADAESDLLKLSSGDPYIVWTDFSRLRPYDWRRLPQGFVTFENRSLKVVWNHFREIEPYQLEKAAVRPWMIHQYAQRVGALWRTKTGRQAGVSVESYVMMNYTVPQMLLDPNVDLTSVKLNHFSHNDWILPRNHSRIGVANKPVENLQR</sequence>
<feature type="transmembrane region" description="Helical" evidence="7">
    <location>
        <begin position="33"/>
        <end position="50"/>
    </location>
</feature>
<feature type="transmembrane region" description="Helical" evidence="7">
    <location>
        <begin position="109"/>
        <end position="126"/>
    </location>
</feature>
<keyword evidence="6" id="KW-0456">Lyase</keyword>
<evidence type="ECO:0000256" key="3">
    <source>
        <dbReference type="ARBA" id="ARBA00022989"/>
    </source>
</evidence>
<keyword evidence="2 7" id="KW-0812">Transmembrane</keyword>
<evidence type="ECO:0000256" key="7">
    <source>
        <dbReference type="SAM" id="Phobius"/>
    </source>
</evidence>
<keyword evidence="3 7" id="KW-1133">Transmembrane helix</keyword>
<dbReference type="EMBL" id="PUHZ01000005">
    <property type="protein sequence ID" value="PQO47271.1"/>
    <property type="molecule type" value="Genomic_DNA"/>
</dbReference>
<evidence type="ECO:0000256" key="2">
    <source>
        <dbReference type="ARBA" id="ARBA00022692"/>
    </source>
</evidence>
<dbReference type="Proteomes" id="UP000237819">
    <property type="component" value="Unassembled WGS sequence"/>
</dbReference>
<name>A0A2S8GSC2_9BACT</name>
<dbReference type="RefSeq" id="WP_105334159.1">
    <property type="nucleotide sequence ID" value="NZ_PUHZ01000005.1"/>
</dbReference>
<dbReference type="PANTHER" id="PTHR12639:SF7">
    <property type="entry name" value="HTTM DOMAIN-CONTAINING PROTEIN"/>
    <property type="match status" value="1"/>
</dbReference>
<evidence type="ECO:0000259" key="8">
    <source>
        <dbReference type="SMART" id="SM00752"/>
    </source>
</evidence>
<feature type="transmembrane region" description="Helical" evidence="7">
    <location>
        <begin position="85"/>
        <end position="102"/>
    </location>
</feature>
<evidence type="ECO:0000256" key="5">
    <source>
        <dbReference type="ARBA" id="ARBA00023157"/>
    </source>
</evidence>
<evidence type="ECO:0000256" key="4">
    <source>
        <dbReference type="ARBA" id="ARBA00023136"/>
    </source>
</evidence>
<evidence type="ECO:0000313" key="9">
    <source>
        <dbReference type="EMBL" id="PQO47271.1"/>
    </source>
</evidence>
<keyword evidence="5" id="KW-1015">Disulfide bond</keyword>
<evidence type="ECO:0000256" key="1">
    <source>
        <dbReference type="ARBA" id="ARBA00004127"/>
    </source>
</evidence>
<dbReference type="GO" id="GO:0008488">
    <property type="term" value="F:gamma-glutamyl carboxylase activity"/>
    <property type="evidence" value="ECO:0007669"/>
    <property type="project" value="InterPro"/>
</dbReference>
<comment type="subcellular location">
    <subcellularLocation>
        <location evidence="1">Endomembrane system</location>
        <topology evidence="1">Multi-pass membrane protein</topology>
    </subcellularLocation>
</comment>
<keyword evidence="4 7" id="KW-0472">Membrane</keyword>
<feature type="transmembrane region" description="Helical" evidence="7">
    <location>
        <begin position="235"/>
        <end position="259"/>
    </location>
</feature>
<gene>
    <name evidence="9" type="ORF">C5Y93_04310</name>
</gene>
<accession>A0A2S8GSC2</accession>
<feature type="transmembrane region" description="Helical" evidence="7">
    <location>
        <begin position="132"/>
        <end position="151"/>
    </location>
</feature>
<dbReference type="GO" id="GO:0012505">
    <property type="term" value="C:endomembrane system"/>
    <property type="evidence" value="ECO:0007669"/>
    <property type="project" value="UniProtKB-SubCell"/>
</dbReference>
<feature type="domain" description="HTTM-like" evidence="8">
    <location>
        <begin position="23"/>
        <end position="302"/>
    </location>
</feature>
<dbReference type="AlphaFoldDB" id="A0A2S8GSC2"/>
<dbReference type="OrthoDB" id="341137at2"/>
<reference evidence="9 10" key="1">
    <citation type="submission" date="2018-02" db="EMBL/GenBank/DDBJ databases">
        <title>Comparative genomes isolates from brazilian mangrove.</title>
        <authorList>
            <person name="Araujo J.E."/>
            <person name="Taketani R.G."/>
            <person name="Silva M.C.P."/>
            <person name="Loureco M.V."/>
            <person name="Andreote F.D."/>
        </authorList>
    </citation>
    <scope>NUCLEOTIDE SEQUENCE [LARGE SCALE GENOMIC DNA]</scope>
    <source>
        <strain evidence="9 10">Nap-Phe MGV</strain>
    </source>
</reference>
<proteinExistence type="predicted"/>
<dbReference type="Pfam" id="PF05090">
    <property type="entry name" value="HTTM"/>
    <property type="match status" value="1"/>
</dbReference>
<dbReference type="InterPro" id="IPR053935">
    <property type="entry name" value="VKGC_lumenal_dom"/>
</dbReference>
<dbReference type="InterPro" id="IPR053934">
    <property type="entry name" value="HTTM_dom"/>
</dbReference>
<feature type="transmembrane region" description="Helical" evidence="7">
    <location>
        <begin position="178"/>
        <end position="197"/>
    </location>
</feature>
<evidence type="ECO:0000256" key="6">
    <source>
        <dbReference type="ARBA" id="ARBA00023239"/>
    </source>
</evidence>
<dbReference type="SMART" id="SM00752">
    <property type="entry name" value="HTTM"/>
    <property type="match status" value="1"/>
</dbReference>
<comment type="caution">
    <text evidence="9">The sequence shown here is derived from an EMBL/GenBank/DDBJ whole genome shotgun (WGS) entry which is preliminary data.</text>
</comment>
<dbReference type="Pfam" id="PF22777">
    <property type="entry name" value="VKGC_lumenal_dom"/>
    <property type="match status" value="2"/>
</dbReference>
<dbReference type="InterPro" id="IPR007782">
    <property type="entry name" value="VKG_COase"/>
</dbReference>
<dbReference type="InterPro" id="IPR011020">
    <property type="entry name" value="HTTM-like"/>
</dbReference>
<dbReference type="GO" id="GO:0019842">
    <property type="term" value="F:vitamin binding"/>
    <property type="evidence" value="ECO:0007669"/>
    <property type="project" value="TreeGrafter"/>
</dbReference>
<dbReference type="PANTHER" id="PTHR12639">
    <property type="entry name" value="VITAMIN K-DEPENDENT GAMMA-CARBOXYLASE"/>
    <property type="match status" value="1"/>
</dbReference>
<organism evidence="9 10">
    <name type="scientific">Blastopirellula marina</name>
    <dbReference type="NCBI Taxonomy" id="124"/>
    <lineage>
        <taxon>Bacteria</taxon>
        <taxon>Pseudomonadati</taxon>
        <taxon>Planctomycetota</taxon>
        <taxon>Planctomycetia</taxon>
        <taxon>Pirellulales</taxon>
        <taxon>Pirellulaceae</taxon>
        <taxon>Blastopirellula</taxon>
    </lineage>
</organism>
<evidence type="ECO:0000313" key="10">
    <source>
        <dbReference type="Proteomes" id="UP000237819"/>
    </source>
</evidence>
<protein>
    <recommendedName>
        <fullName evidence="8">HTTM-like domain-containing protein</fullName>
    </recommendedName>
</protein>